<evidence type="ECO:0000313" key="3">
    <source>
        <dbReference type="Proteomes" id="UP001597090"/>
    </source>
</evidence>
<accession>A0ABW2YPP6</accession>
<evidence type="ECO:0000256" key="1">
    <source>
        <dbReference type="SAM" id="MobiDB-lite"/>
    </source>
</evidence>
<dbReference type="EMBL" id="JBHTIH010000008">
    <property type="protein sequence ID" value="MFD0740379.1"/>
    <property type="molecule type" value="Genomic_DNA"/>
</dbReference>
<feature type="compositionally biased region" description="Polar residues" evidence="1">
    <location>
        <begin position="1"/>
        <end position="23"/>
    </location>
</feature>
<dbReference type="Proteomes" id="UP001597090">
    <property type="component" value="Unassembled WGS sequence"/>
</dbReference>
<evidence type="ECO:0000313" key="2">
    <source>
        <dbReference type="EMBL" id="MFD0740379.1"/>
    </source>
</evidence>
<name>A0ABW2YPP6_9GAMM</name>
<proteinExistence type="predicted"/>
<organism evidence="2 3">
    <name type="scientific">Lysobacter koreensis</name>
    <dbReference type="NCBI Taxonomy" id="266122"/>
    <lineage>
        <taxon>Bacteria</taxon>
        <taxon>Pseudomonadati</taxon>
        <taxon>Pseudomonadota</taxon>
        <taxon>Gammaproteobacteria</taxon>
        <taxon>Lysobacterales</taxon>
        <taxon>Lysobacteraceae</taxon>
        <taxon>Lysobacter</taxon>
    </lineage>
</organism>
<feature type="region of interest" description="Disordered" evidence="1">
    <location>
        <begin position="1"/>
        <end position="70"/>
    </location>
</feature>
<comment type="caution">
    <text evidence="2">The sequence shown here is derived from an EMBL/GenBank/DDBJ whole genome shotgun (WGS) entry which is preliminary data.</text>
</comment>
<dbReference type="RefSeq" id="WP_386813531.1">
    <property type="nucleotide sequence ID" value="NZ_JBHTIH010000008.1"/>
</dbReference>
<feature type="compositionally biased region" description="Basic and acidic residues" evidence="1">
    <location>
        <begin position="41"/>
        <end position="70"/>
    </location>
</feature>
<protein>
    <submittedName>
        <fullName evidence="2">Uncharacterized protein</fullName>
    </submittedName>
</protein>
<reference evidence="3" key="1">
    <citation type="journal article" date="2019" name="Int. J. Syst. Evol. Microbiol.">
        <title>The Global Catalogue of Microorganisms (GCM) 10K type strain sequencing project: providing services to taxonomists for standard genome sequencing and annotation.</title>
        <authorList>
            <consortium name="The Broad Institute Genomics Platform"/>
            <consortium name="The Broad Institute Genome Sequencing Center for Infectious Disease"/>
            <person name="Wu L."/>
            <person name="Ma J."/>
        </authorList>
    </citation>
    <scope>NUCLEOTIDE SEQUENCE [LARGE SCALE GENOMIC DNA]</scope>
    <source>
        <strain evidence="3">CCUG 55491</strain>
    </source>
</reference>
<gene>
    <name evidence="2" type="ORF">ACFQZQ_13930</name>
</gene>
<keyword evidence="3" id="KW-1185">Reference proteome</keyword>
<sequence length="70" mass="7939">MPNDPRITTGNNQSGKQNQSTTQHDLEQNRERKHTTGTPDPVRDTDLTGHGNRVDDDQQKRGSGTRDRDR</sequence>